<comment type="subcellular location">
    <subcellularLocation>
        <location evidence="1">Membrane</location>
        <topology evidence="1">Multi-pass membrane protein</topology>
    </subcellularLocation>
</comment>
<feature type="transmembrane region" description="Helical" evidence="6">
    <location>
        <begin position="435"/>
        <end position="456"/>
    </location>
</feature>
<dbReference type="OrthoDB" id="9986881at2759"/>
<dbReference type="HOGENOM" id="CLU_008455_11_6_1"/>
<dbReference type="RefSeq" id="XP_014182242.1">
    <property type="nucleotide sequence ID" value="XM_014326767.1"/>
</dbReference>
<dbReference type="InterPro" id="IPR036259">
    <property type="entry name" value="MFS_trans_sf"/>
</dbReference>
<feature type="transmembrane region" description="Helical" evidence="6">
    <location>
        <begin position="253"/>
        <end position="278"/>
    </location>
</feature>
<dbReference type="PROSITE" id="PS50850">
    <property type="entry name" value="MFS"/>
    <property type="match status" value="1"/>
</dbReference>
<dbReference type="Proteomes" id="UP000002748">
    <property type="component" value="Unassembled WGS sequence"/>
</dbReference>
<evidence type="ECO:0000313" key="9">
    <source>
        <dbReference type="Proteomes" id="UP000002748"/>
    </source>
</evidence>
<dbReference type="Pfam" id="PF07690">
    <property type="entry name" value="MFS_1"/>
    <property type="match status" value="1"/>
</dbReference>
<keyword evidence="3 6" id="KW-1133">Transmembrane helix</keyword>
<dbReference type="SUPFAM" id="SSF103473">
    <property type="entry name" value="MFS general substrate transporter"/>
    <property type="match status" value="1"/>
</dbReference>
<dbReference type="EMBL" id="ALBS01000075">
    <property type="protein sequence ID" value="EJT51065.1"/>
    <property type="molecule type" value="Genomic_DNA"/>
</dbReference>
<evidence type="ECO:0000256" key="6">
    <source>
        <dbReference type="SAM" id="Phobius"/>
    </source>
</evidence>
<dbReference type="Gene3D" id="1.20.1250.20">
    <property type="entry name" value="MFS general substrate transporter like domains"/>
    <property type="match status" value="1"/>
</dbReference>
<keyword evidence="4 6" id="KW-0472">Membrane</keyword>
<feature type="transmembrane region" description="Helical" evidence="6">
    <location>
        <begin position="468"/>
        <end position="489"/>
    </location>
</feature>
<sequence length="645" mass="70117">MAQPESRTALTSPSAASTLNNATAHEKNRSGGEPGEARKLTLHRRPWRRYVTPFEYILHHPYKGSGTEEDPYIIDWLPEDPEDPQRWPKAWKWFQVVLCSLATLAVALSSSAYSGGVQSLLADFGHSSLFWTAGVSLFVVGFAFGPLLWAPASEVMGRRWIYIGTYAMLTLWQAVTCASQNGGSILVFRALAGFFGSSPLANAGGTLADVLDGKEMGIGMAFFSVAPFLGPALGPITGGFLGDAAGWRWVEGMLAIFCAVITLMLWLWGAETYAPLILRKRAERLSKYTGKVYRYRADAAKPLNVKELFIGALTRPWKFLIFEPIVLLLSIYVAIIYGVLYLNFAAYPIVFMQYRGWNAGQEGLAFLGIMVGAICAVAVVIFWGNPKYLKDVKKRGYPIPEDRLPPAFIASVIIVIGLAGFAATDGPNVHWSASIIFGIPFGMGMVQLFLSILGYLVDCYTVYAASVLAANAVLRSLFGAGFPLFTAAMYKNIGIHWGAAVPGFLALACLPLPFLFYKYGPAIRKKCKYANEAQQIMQQIIAARKEAAGGGGAAGAADEEKNRVPGGGAELTQTVSPEHGEDVLDDYPEVMSLERSTSMQNEIYDRRTRSNSLYRATSGASQASYHGGARVGRVVSPTAQNTIHE</sequence>
<evidence type="ECO:0000256" key="2">
    <source>
        <dbReference type="ARBA" id="ARBA00022692"/>
    </source>
</evidence>
<keyword evidence="2 6" id="KW-0812">Transmembrane</keyword>
<evidence type="ECO:0000256" key="5">
    <source>
        <dbReference type="SAM" id="MobiDB-lite"/>
    </source>
</evidence>
<feature type="transmembrane region" description="Helical" evidence="6">
    <location>
        <begin position="93"/>
        <end position="116"/>
    </location>
</feature>
<evidence type="ECO:0000256" key="4">
    <source>
        <dbReference type="ARBA" id="ARBA00023136"/>
    </source>
</evidence>
<reference evidence="8 9" key="1">
    <citation type="journal article" date="2012" name="Eukaryot. Cell">
        <title>Draft genome sequence of CBS 2479, the standard type strain of Trichosporon asahii.</title>
        <authorList>
            <person name="Yang R.Y."/>
            <person name="Li H.T."/>
            <person name="Zhu H."/>
            <person name="Zhou G.P."/>
            <person name="Wang M."/>
            <person name="Wang L."/>
        </authorList>
    </citation>
    <scope>NUCLEOTIDE SEQUENCE [LARGE SCALE GENOMIC DNA]</scope>
    <source>
        <strain evidence="9">ATCC 90039 / CBS 2479 / JCM 2466 / KCTC 7840 / NCYC 2677 / UAMH 7654</strain>
    </source>
</reference>
<dbReference type="GO" id="GO:0022857">
    <property type="term" value="F:transmembrane transporter activity"/>
    <property type="evidence" value="ECO:0007669"/>
    <property type="project" value="InterPro"/>
</dbReference>
<feature type="transmembrane region" description="Helical" evidence="6">
    <location>
        <begin position="128"/>
        <end position="148"/>
    </location>
</feature>
<feature type="transmembrane region" description="Helical" evidence="6">
    <location>
        <begin position="495"/>
        <end position="516"/>
    </location>
</feature>
<feature type="transmembrane region" description="Helical" evidence="6">
    <location>
        <begin position="187"/>
        <end position="208"/>
    </location>
</feature>
<feature type="transmembrane region" description="Helical" evidence="6">
    <location>
        <begin position="364"/>
        <end position="383"/>
    </location>
</feature>
<evidence type="ECO:0000313" key="8">
    <source>
        <dbReference type="EMBL" id="EJT51065.1"/>
    </source>
</evidence>
<dbReference type="PANTHER" id="PTHR23502:SF184">
    <property type="entry name" value="MAJOR FACILITATOR SUPERFAMILY (MFS) PROFILE DOMAIN-CONTAINING PROTEIN"/>
    <property type="match status" value="1"/>
</dbReference>
<feature type="transmembrane region" description="Helical" evidence="6">
    <location>
        <begin position="404"/>
        <end position="423"/>
    </location>
</feature>
<gene>
    <name evidence="8" type="ORF">A1Q1_07755</name>
</gene>
<dbReference type="PANTHER" id="PTHR23502">
    <property type="entry name" value="MAJOR FACILITATOR SUPERFAMILY"/>
    <property type="match status" value="1"/>
</dbReference>
<dbReference type="AlphaFoldDB" id="J4UHL4"/>
<evidence type="ECO:0000259" key="7">
    <source>
        <dbReference type="PROSITE" id="PS50850"/>
    </source>
</evidence>
<feature type="transmembrane region" description="Helical" evidence="6">
    <location>
        <begin position="220"/>
        <end position="241"/>
    </location>
</feature>
<feature type="transmembrane region" description="Helical" evidence="6">
    <location>
        <begin position="160"/>
        <end position="181"/>
    </location>
</feature>
<protein>
    <submittedName>
        <fullName evidence="8">Multiple drug resistance protein</fullName>
    </submittedName>
</protein>
<dbReference type="InterPro" id="IPR020846">
    <property type="entry name" value="MFS_dom"/>
</dbReference>
<dbReference type="GeneID" id="25991267"/>
<dbReference type="KEGG" id="tasa:A1Q1_07755"/>
<accession>J4UHL4</accession>
<evidence type="ECO:0000256" key="3">
    <source>
        <dbReference type="ARBA" id="ARBA00022989"/>
    </source>
</evidence>
<feature type="transmembrane region" description="Helical" evidence="6">
    <location>
        <begin position="325"/>
        <end position="344"/>
    </location>
</feature>
<proteinExistence type="predicted"/>
<feature type="region of interest" description="Disordered" evidence="5">
    <location>
        <begin position="1"/>
        <end position="38"/>
    </location>
</feature>
<dbReference type="CDD" id="cd17323">
    <property type="entry name" value="MFS_Tpo1_MDR_like"/>
    <property type="match status" value="1"/>
</dbReference>
<dbReference type="InterPro" id="IPR011701">
    <property type="entry name" value="MFS"/>
</dbReference>
<feature type="compositionally biased region" description="Polar residues" evidence="5">
    <location>
        <begin position="1"/>
        <end position="23"/>
    </location>
</feature>
<feature type="compositionally biased region" description="Basic and acidic residues" evidence="5">
    <location>
        <begin position="24"/>
        <end position="38"/>
    </location>
</feature>
<dbReference type="VEuPathDB" id="FungiDB:A1Q1_07755"/>
<feature type="domain" description="Major facilitator superfamily (MFS) profile" evidence="7">
    <location>
        <begin position="95"/>
        <end position="526"/>
    </location>
</feature>
<dbReference type="GO" id="GO:0005886">
    <property type="term" value="C:plasma membrane"/>
    <property type="evidence" value="ECO:0007669"/>
    <property type="project" value="TreeGrafter"/>
</dbReference>
<organism evidence="8 9">
    <name type="scientific">Trichosporon asahii var. asahii (strain ATCC 90039 / CBS 2479 / JCM 2466 / KCTC 7840 / NBRC 103889/ NCYC 2677 / UAMH 7654)</name>
    <name type="common">Yeast</name>
    <dbReference type="NCBI Taxonomy" id="1186058"/>
    <lineage>
        <taxon>Eukaryota</taxon>
        <taxon>Fungi</taxon>
        <taxon>Dikarya</taxon>
        <taxon>Basidiomycota</taxon>
        <taxon>Agaricomycotina</taxon>
        <taxon>Tremellomycetes</taxon>
        <taxon>Trichosporonales</taxon>
        <taxon>Trichosporonaceae</taxon>
        <taxon>Trichosporon</taxon>
    </lineage>
</organism>
<name>J4UHL4_TRIAS</name>
<comment type="caution">
    <text evidence="8">The sequence shown here is derived from an EMBL/GenBank/DDBJ whole genome shotgun (WGS) entry which is preliminary data.</text>
</comment>
<dbReference type="FunFam" id="1.20.1250.20:FF:000011">
    <property type="entry name" value="MFS multidrug transporter, putative"/>
    <property type="match status" value="1"/>
</dbReference>
<evidence type="ECO:0000256" key="1">
    <source>
        <dbReference type="ARBA" id="ARBA00004141"/>
    </source>
</evidence>